<keyword evidence="2" id="KW-1185">Reference proteome</keyword>
<evidence type="ECO:0000313" key="2">
    <source>
        <dbReference type="Proteomes" id="UP000704762"/>
    </source>
</evidence>
<dbReference type="EMBL" id="JAFBCF010000001">
    <property type="protein sequence ID" value="MBM7799479.1"/>
    <property type="molecule type" value="Genomic_DNA"/>
</dbReference>
<dbReference type="Gene3D" id="1.20.120.160">
    <property type="entry name" value="HPT domain"/>
    <property type="match status" value="1"/>
</dbReference>
<dbReference type="InterPro" id="IPR036641">
    <property type="entry name" value="HPT_dom_sf"/>
</dbReference>
<proteinExistence type="predicted"/>
<sequence>MGTDPPALGWTTDVLANDGEIVQHFVVDYLAMLDERFERIRRHVENGDHKEALIALLSLESSSHMVGAFDLVAAARRLRETIGHTDAMELQALLAALLDAVREADAQLRCSWQLGPRSEL</sequence>
<comment type="caution">
    <text evidence="1">The sequence shown here is derived from an EMBL/GenBank/DDBJ whole genome shotgun (WGS) entry which is preliminary data.</text>
</comment>
<accession>A0ABS2RKE9</accession>
<organism evidence="1 2">
    <name type="scientific">Microlunatus panaciterrae</name>
    <dbReference type="NCBI Taxonomy" id="400768"/>
    <lineage>
        <taxon>Bacteria</taxon>
        <taxon>Bacillati</taxon>
        <taxon>Actinomycetota</taxon>
        <taxon>Actinomycetes</taxon>
        <taxon>Propionibacteriales</taxon>
        <taxon>Propionibacteriaceae</taxon>
        <taxon>Microlunatus</taxon>
    </lineage>
</organism>
<evidence type="ECO:0000313" key="1">
    <source>
        <dbReference type="EMBL" id="MBM7799479.1"/>
    </source>
</evidence>
<dbReference type="SUPFAM" id="SSF47226">
    <property type="entry name" value="Histidine-containing phosphotransfer domain, HPT domain"/>
    <property type="match status" value="1"/>
</dbReference>
<dbReference type="RefSeq" id="WP_204918270.1">
    <property type="nucleotide sequence ID" value="NZ_BAAAQP010000003.1"/>
</dbReference>
<gene>
    <name evidence="1" type="ORF">JOE57_002400</name>
</gene>
<protein>
    <submittedName>
        <fullName evidence="1">HPt (Histidine-containing phosphotransfer) domain-containing protein</fullName>
    </submittedName>
</protein>
<name>A0ABS2RKE9_9ACTN</name>
<reference evidence="1 2" key="1">
    <citation type="submission" date="2021-01" db="EMBL/GenBank/DDBJ databases">
        <title>Sequencing the genomes of 1000 actinobacteria strains.</title>
        <authorList>
            <person name="Klenk H.-P."/>
        </authorList>
    </citation>
    <scope>NUCLEOTIDE SEQUENCE [LARGE SCALE GENOMIC DNA]</scope>
    <source>
        <strain evidence="1 2">DSM 18662</strain>
    </source>
</reference>
<dbReference type="Proteomes" id="UP000704762">
    <property type="component" value="Unassembled WGS sequence"/>
</dbReference>